<feature type="compositionally biased region" description="Acidic residues" evidence="1">
    <location>
        <begin position="457"/>
        <end position="470"/>
    </location>
</feature>
<proteinExistence type="predicted"/>
<dbReference type="Pfam" id="PF04488">
    <property type="entry name" value="Gly_transf_sug"/>
    <property type="match status" value="1"/>
</dbReference>
<feature type="transmembrane region" description="Helical" evidence="2">
    <location>
        <begin position="32"/>
        <end position="52"/>
    </location>
</feature>
<feature type="region of interest" description="Disordered" evidence="1">
    <location>
        <begin position="517"/>
        <end position="537"/>
    </location>
</feature>
<dbReference type="InterPro" id="IPR029044">
    <property type="entry name" value="Nucleotide-diphossugar_trans"/>
</dbReference>
<dbReference type="PROSITE" id="PS00498">
    <property type="entry name" value="TYROSINASE_2"/>
    <property type="match status" value="1"/>
</dbReference>
<gene>
    <name evidence="4" type="ORF">CAPTEDRAFT_197966</name>
</gene>
<evidence type="ECO:0000259" key="3">
    <source>
        <dbReference type="PROSITE" id="PS00498"/>
    </source>
</evidence>
<feature type="compositionally biased region" description="Acidic residues" evidence="1">
    <location>
        <begin position="440"/>
        <end position="449"/>
    </location>
</feature>
<dbReference type="PANTHER" id="PTHR46830:SF2">
    <property type="entry name" value="ALPHA-1,4-N-ACETYLGLUCOSAMINYLTRANSFERASE"/>
    <property type="match status" value="1"/>
</dbReference>
<feature type="region of interest" description="Disordered" evidence="1">
    <location>
        <begin position="580"/>
        <end position="602"/>
    </location>
</feature>
<dbReference type="SUPFAM" id="SSF53448">
    <property type="entry name" value="Nucleotide-diphospho-sugar transferases"/>
    <property type="match status" value="1"/>
</dbReference>
<dbReference type="EMBL" id="KB303621">
    <property type="protein sequence ID" value="ELU02943.1"/>
    <property type="molecule type" value="Genomic_DNA"/>
</dbReference>
<dbReference type="GO" id="GO:0016491">
    <property type="term" value="F:oxidoreductase activity"/>
    <property type="evidence" value="ECO:0007669"/>
    <property type="project" value="InterPro"/>
</dbReference>
<reference evidence="5" key="3">
    <citation type="submission" date="2015-06" db="UniProtKB">
        <authorList>
            <consortium name="EnsemblMetazoa"/>
        </authorList>
    </citation>
    <scope>IDENTIFICATION</scope>
</reference>
<sequence>MCITSLDELNTTRGKCETTPERRYIMQYKMRLRVAIGITWGVAIGLVILNLYEIQRTCQATDQQSSDQHAMPIEHVVRDSPCPPCALNALSDILPPQQMQPPSVETTVEAEEQQDDDEEEEEEEEVKEEEVEEEVVAEEEYKIPNIVHYVWYATTSKHFEFHQMLSVFSAFKMLQPDSIYFHTNMQPYGKYWDRVMNLPSLSIVHRNPPRELYGEKIKDPVFYTSHSNVDRLKILTEYGGIYLDLDVLVTKSFDDLRQHDCVVGLELPDRICNSIILCNKESPYLMMWLNSFLDDYQVEEWSYNSGKVPYRLAKRYPNLVHVEADTMNRPNFKELHKIWGSVIYDWRNNYAIHLWFRVWKTMSPFYKGEDPDDTNIMVTENTFSRIARFILHSDSAIFGGQISESVSKPTTNPLVNAMVQDVREEAGVEEVIQPRHGESEDFSEDEGVDTIDRQPEVVDDEDEDKEDVGEKDEKHEEMEATMENNKLDREAYLKKIRVENQQRIQLKRDAEETLRLVTQQPNPHLPREKQVPEHEQYAQVPEVKNQLSNEQVRPELQLPKQQQQQAQQKRPQLTEQLYQPQDVKQPSNEQVNAKQQLSEQHRGGNIPLSEQHAILSQVDAQLSREKDKHEMQLQQQVLRDTMKLERQLEQHRVASVQLQPQAADSFQPKQNQSLPQQTKYPQQQRPIQAAGPAQIMQQLQQEQQRQQQIIMDNNSFLKDRLDNIKHTTVQHPHPFGSDFKLWPRKVPALDNPGSRIHLPIRPQKINADPQNIDITTSQPVNDFEMDKPVAYVPLKPDNNPFKDAFIPKKIYVQPEGPNPGVKSVEAIPDKAWLLDDGPQFQGVVHRIQLDKSRQEHLLNQLYENSKALDSPGGFQPLSLDIIPPVAVAAQDTDNIDHTPVLGLNLQEVKDPLAALDLQEEFPDDDPLEVDGEEGVDTIEEQMKREAIGGMDTGREEG</sequence>
<dbReference type="EMBL" id="AMQN01008635">
    <property type="status" value="NOT_ANNOTATED_CDS"/>
    <property type="molecule type" value="Genomic_DNA"/>
</dbReference>
<feature type="region of interest" description="Disordered" evidence="1">
    <location>
        <begin position="96"/>
        <end position="135"/>
    </location>
</feature>
<reference evidence="4 6" key="2">
    <citation type="journal article" date="2013" name="Nature">
        <title>Insights into bilaterian evolution from three spiralian genomes.</title>
        <authorList>
            <person name="Simakov O."/>
            <person name="Marletaz F."/>
            <person name="Cho S.J."/>
            <person name="Edsinger-Gonzales E."/>
            <person name="Havlak P."/>
            <person name="Hellsten U."/>
            <person name="Kuo D.H."/>
            <person name="Larsson T."/>
            <person name="Lv J."/>
            <person name="Arendt D."/>
            <person name="Savage R."/>
            <person name="Osoegawa K."/>
            <person name="de Jong P."/>
            <person name="Grimwood J."/>
            <person name="Chapman J.A."/>
            <person name="Shapiro H."/>
            <person name="Aerts A."/>
            <person name="Otillar R.P."/>
            <person name="Terry A.Y."/>
            <person name="Boore J.L."/>
            <person name="Grigoriev I.V."/>
            <person name="Lindberg D.R."/>
            <person name="Seaver E.C."/>
            <person name="Weisblat D.A."/>
            <person name="Putnam N.H."/>
            <person name="Rokhsar D.S."/>
        </authorList>
    </citation>
    <scope>NUCLEOTIDE SEQUENCE</scope>
    <source>
        <strain evidence="4 6">I ESC-2004</strain>
    </source>
</reference>
<dbReference type="InterPro" id="IPR007577">
    <property type="entry name" value="GlycoTrfase_DXD_sugar-bd_CS"/>
</dbReference>
<keyword evidence="2" id="KW-1133">Transmembrane helix</keyword>
<dbReference type="InterPro" id="IPR002227">
    <property type="entry name" value="Tyrosinase_Cu-bd"/>
</dbReference>
<name>R7UGP0_CAPTE</name>
<keyword evidence="2" id="KW-0472">Membrane</keyword>
<dbReference type="Proteomes" id="UP000014760">
    <property type="component" value="Unassembled WGS sequence"/>
</dbReference>
<feature type="compositionally biased region" description="Polar residues" evidence="1">
    <location>
        <begin position="656"/>
        <end position="686"/>
    </location>
</feature>
<evidence type="ECO:0000313" key="5">
    <source>
        <dbReference type="EnsemblMetazoa" id="CapteP197966"/>
    </source>
</evidence>
<accession>R7UGP0</accession>
<dbReference type="PANTHER" id="PTHR46830">
    <property type="entry name" value="TRANSFERASE, PUTATIVE-RELATED"/>
    <property type="match status" value="1"/>
</dbReference>
<dbReference type="EnsemblMetazoa" id="CapteT197966">
    <property type="protein sequence ID" value="CapteP197966"/>
    <property type="gene ID" value="CapteG197966"/>
</dbReference>
<feature type="region of interest" description="Disordered" evidence="1">
    <location>
        <begin position="655"/>
        <end position="691"/>
    </location>
</feature>
<evidence type="ECO:0000313" key="4">
    <source>
        <dbReference type="EMBL" id="ELU02943.1"/>
    </source>
</evidence>
<dbReference type="Gene3D" id="3.90.550.20">
    <property type="match status" value="1"/>
</dbReference>
<protein>
    <recommendedName>
        <fullName evidence="3">Tyrosinase copper-binding domain-containing protein</fullName>
    </recommendedName>
</protein>
<feature type="region of interest" description="Disordered" evidence="1">
    <location>
        <begin position="434"/>
        <end position="484"/>
    </location>
</feature>
<organism evidence="4">
    <name type="scientific">Capitella teleta</name>
    <name type="common">Polychaete worm</name>
    <dbReference type="NCBI Taxonomy" id="283909"/>
    <lineage>
        <taxon>Eukaryota</taxon>
        <taxon>Metazoa</taxon>
        <taxon>Spiralia</taxon>
        <taxon>Lophotrochozoa</taxon>
        <taxon>Annelida</taxon>
        <taxon>Polychaeta</taxon>
        <taxon>Sedentaria</taxon>
        <taxon>Scolecida</taxon>
        <taxon>Capitellidae</taxon>
        <taxon>Capitella</taxon>
    </lineage>
</organism>
<feature type="compositionally biased region" description="Basic and acidic residues" evidence="1">
    <location>
        <begin position="525"/>
        <end position="536"/>
    </location>
</feature>
<evidence type="ECO:0000256" key="1">
    <source>
        <dbReference type="SAM" id="MobiDB-lite"/>
    </source>
</evidence>
<keyword evidence="6" id="KW-1185">Reference proteome</keyword>
<dbReference type="HOGENOM" id="CLU_308414_0_0_1"/>
<feature type="compositionally biased region" description="Acidic residues" evidence="1">
    <location>
        <begin position="108"/>
        <end position="135"/>
    </location>
</feature>
<reference evidence="6" key="1">
    <citation type="submission" date="2012-12" db="EMBL/GenBank/DDBJ databases">
        <authorList>
            <person name="Hellsten U."/>
            <person name="Grimwood J."/>
            <person name="Chapman J.A."/>
            <person name="Shapiro H."/>
            <person name="Aerts A."/>
            <person name="Otillar R.P."/>
            <person name="Terry A.Y."/>
            <person name="Boore J.L."/>
            <person name="Simakov O."/>
            <person name="Marletaz F."/>
            <person name="Cho S.-J."/>
            <person name="Edsinger-Gonzales E."/>
            <person name="Havlak P."/>
            <person name="Kuo D.-H."/>
            <person name="Larsson T."/>
            <person name="Lv J."/>
            <person name="Arendt D."/>
            <person name="Savage R."/>
            <person name="Osoegawa K."/>
            <person name="de Jong P."/>
            <person name="Lindberg D.R."/>
            <person name="Seaver E.C."/>
            <person name="Weisblat D.A."/>
            <person name="Putnam N.H."/>
            <person name="Grigoriev I.V."/>
            <person name="Rokhsar D.S."/>
        </authorList>
    </citation>
    <scope>NUCLEOTIDE SEQUENCE</scope>
    <source>
        <strain evidence="6">I ESC-2004</strain>
    </source>
</reference>
<feature type="compositionally biased region" description="Polar residues" evidence="1">
    <location>
        <begin position="580"/>
        <end position="598"/>
    </location>
</feature>
<dbReference type="OrthoDB" id="6150660at2759"/>
<evidence type="ECO:0000313" key="6">
    <source>
        <dbReference type="Proteomes" id="UP000014760"/>
    </source>
</evidence>
<dbReference type="AlphaFoldDB" id="R7UGP0"/>
<feature type="domain" description="Tyrosinase copper-binding" evidence="3">
    <location>
        <begin position="219"/>
        <end position="230"/>
    </location>
</feature>
<keyword evidence="2" id="KW-0812">Transmembrane</keyword>
<evidence type="ECO:0000256" key="2">
    <source>
        <dbReference type="SAM" id="Phobius"/>
    </source>
</evidence>